<feature type="domain" description="GS catalytic" evidence="4">
    <location>
        <begin position="1"/>
        <end position="283"/>
    </location>
</feature>
<evidence type="ECO:0000259" key="4">
    <source>
        <dbReference type="PROSITE" id="PS51987"/>
    </source>
</evidence>
<accession>A0A6J4UPG3</accession>
<dbReference type="AlphaFoldDB" id="A0A6J4UPG3"/>
<sequence length="283" mass="30549">MTGTRDEIVTTLRSLGVGVAGAHHETGPGQEELDLLPAGGVAMADQIMTVRQVIRSVAARRGLRATFMPKPLPDAAGSGMHFQQRLFNYPGGEDLLRDQTDGGDQLSLAGGHLLAGQLDHAAGMAAILCPTVNSYKRLNAGHRAPRHARWARVGESALVRVPVMGDDQPGMLELRSPDATANPYLALTVAIAAALDGIRRGESPPEPLDESLVAYDDAGLDRLGTPRLPENLGDALAALAGDDVIRHALGDYIFDLFYTRKWAEWSDYRRQITPWELARYADL</sequence>
<evidence type="ECO:0000256" key="2">
    <source>
        <dbReference type="PROSITE-ProRule" id="PRU01331"/>
    </source>
</evidence>
<reference evidence="5" key="1">
    <citation type="submission" date="2020-02" db="EMBL/GenBank/DDBJ databases">
        <authorList>
            <person name="Meier V. D."/>
        </authorList>
    </citation>
    <scope>NUCLEOTIDE SEQUENCE</scope>
    <source>
        <strain evidence="5">AVDCRST_MAG70</strain>
    </source>
</reference>
<dbReference type="GO" id="GO:0004356">
    <property type="term" value="F:glutamine synthetase activity"/>
    <property type="evidence" value="ECO:0007669"/>
    <property type="project" value="UniProtKB-EC"/>
</dbReference>
<dbReference type="SUPFAM" id="SSF55931">
    <property type="entry name" value="Glutamine synthetase/guanido kinase"/>
    <property type="match status" value="1"/>
</dbReference>
<name>A0A6J4UPG3_9BACT</name>
<gene>
    <name evidence="5" type="ORF">AVDCRST_MAG70-1360</name>
</gene>
<organism evidence="5">
    <name type="scientific">uncultured Thermomicrobiales bacterium</name>
    <dbReference type="NCBI Taxonomy" id="1645740"/>
    <lineage>
        <taxon>Bacteria</taxon>
        <taxon>Pseudomonadati</taxon>
        <taxon>Thermomicrobiota</taxon>
        <taxon>Thermomicrobia</taxon>
        <taxon>Thermomicrobiales</taxon>
        <taxon>environmental samples</taxon>
    </lineage>
</organism>
<evidence type="ECO:0000256" key="1">
    <source>
        <dbReference type="ARBA" id="ARBA00022598"/>
    </source>
</evidence>
<dbReference type="PANTHER" id="PTHR43785:SF12">
    <property type="entry name" value="TYPE-1 GLUTAMINE SYNTHETASE 2"/>
    <property type="match status" value="1"/>
</dbReference>
<dbReference type="InterPro" id="IPR008146">
    <property type="entry name" value="Gln_synth_cat_dom"/>
</dbReference>
<evidence type="ECO:0000313" key="5">
    <source>
        <dbReference type="EMBL" id="CAA9556905.1"/>
    </source>
</evidence>
<dbReference type="EC" id="6.3.1.2" evidence="5"/>
<evidence type="ECO:0000256" key="3">
    <source>
        <dbReference type="RuleBase" id="RU000384"/>
    </source>
</evidence>
<dbReference type="SMART" id="SM01230">
    <property type="entry name" value="Gln-synt_C"/>
    <property type="match status" value="1"/>
</dbReference>
<protein>
    <submittedName>
        <fullName evidence="5">Glutamine synthetase type I</fullName>
        <ecNumber evidence="5">6.3.1.2</ecNumber>
    </submittedName>
</protein>
<dbReference type="Pfam" id="PF00120">
    <property type="entry name" value="Gln-synt_C"/>
    <property type="match status" value="1"/>
</dbReference>
<dbReference type="GO" id="GO:0006542">
    <property type="term" value="P:glutamine biosynthetic process"/>
    <property type="evidence" value="ECO:0007669"/>
    <property type="project" value="TreeGrafter"/>
</dbReference>
<dbReference type="EMBL" id="CADCWH010000214">
    <property type="protein sequence ID" value="CAA9556905.1"/>
    <property type="molecule type" value="Genomic_DNA"/>
</dbReference>
<dbReference type="PROSITE" id="PS51987">
    <property type="entry name" value="GS_CATALYTIC"/>
    <property type="match status" value="1"/>
</dbReference>
<dbReference type="InterPro" id="IPR014746">
    <property type="entry name" value="Gln_synth/guanido_kin_cat_dom"/>
</dbReference>
<dbReference type="PANTHER" id="PTHR43785">
    <property type="entry name" value="GAMMA-GLUTAMYLPUTRESCINE SYNTHETASE"/>
    <property type="match status" value="1"/>
</dbReference>
<keyword evidence="1 5" id="KW-0436">Ligase</keyword>
<comment type="similarity">
    <text evidence="2 3">Belongs to the glutamine synthetase family.</text>
</comment>
<dbReference type="Gene3D" id="3.30.590.10">
    <property type="entry name" value="Glutamine synthetase/guanido kinase, catalytic domain"/>
    <property type="match status" value="1"/>
</dbReference>
<proteinExistence type="inferred from homology"/>